<dbReference type="RefSeq" id="WP_093160030.1">
    <property type="nucleotide sequence ID" value="NZ_FNEK01000044.1"/>
</dbReference>
<dbReference type="InterPro" id="IPR037185">
    <property type="entry name" value="EmrE-like"/>
</dbReference>
<dbReference type="InterPro" id="IPR000620">
    <property type="entry name" value="EamA_dom"/>
</dbReference>
<feature type="transmembrane region" description="Helical" evidence="1">
    <location>
        <begin position="266"/>
        <end position="283"/>
    </location>
</feature>
<feature type="transmembrane region" description="Helical" evidence="1">
    <location>
        <begin position="76"/>
        <end position="96"/>
    </location>
</feature>
<dbReference type="Pfam" id="PF00892">
    <property type="entry name" value="EamA"/>
    <property type="match status" value="2"/>
</dbReference>
<dbReference type="PANTHER" id="PTHR22911:SF103">
    <property type="entry name" value="BLR2811 PROTEIN"/>
    <property type="match status" value="1"/>
</dbReference>
<feature type="domain" description="EamA" evidence="2">
    <location>
        <begin position="153"/>
        <end position="280"/>
    </location>
</feature>
<keyword evidence="4" id="KW-1185">Reference proteome</keyword>
<dbReference type="OrthoDB" id="9807937at2"/>
<dbReference type="AlphaFoldDB" id="A0A1G9CST7"/>
<name>A0A1G9CST7_9RHOB</name>
<feature type="transmembrane region" description="Helical" evidence="1">
    <location>
        <begin position="243"/>
        <end position="260"/>
    </location>
</feature>
<accession>A0A1G9CST7</accession>
<dbReference type="Proteomes" id="UP000199382">
    <property type="component" value="Unassembled WGS sequence"/>
</dbReference>
<feature type="transmembrane region" description="Helical" evidence="1">
    <location>
        <begin position="35"/>
        <end position="55"/>
    </location>
</feature>
<dbReference type="EMBL" id="FNEK01000044">
    <property type="protein sequence ID" value="SDK54708.1"/>
    <property type="molecule type" value="Genomic_DNA"/>
</dbReference>
<organism evidence="3 4">
    <name type="scientific">Aliiruegeria lutimaris</name>
    <dbReference type="NCBI Taxonomy" id="571298"/>
    <lineage>
        <taxon>Bacteria</taxon>
        <taxon>Pseudomonadati</taxon>
        <taxon>Pseudomonadota</taxon>
        <taxon>Alphaproteobacteria</taxon>
        <taxon>Rhodobacterales</taxon>
        <taxon>Roseobacteraceae</taxon>
        <taxon>Aliiruegeria</taxon>
    </lineage>
</organism>
<feature type="transmembrane region" description="Helical" evidence="1">
    <location>
        <begin position="102"/>
        <end position="119"/>
    </location>
</feature>
<evidence type="ECO:0000313" key="3">
    <source>
        <dbReference type="EMBL" id="SDK54708.1"/>
    </source>
</evidence>
<feature type="transmembrane region" description="Helical" evidence="1">
    <location>
        <begin position="126"/>
        <end position="143"/>
    </location>
</feature>
<gene>
    <name evidence="3" type="ORF">SAMN04488026_104433</name>
</gene>
<proteinExistence type="predicted"/>
<feature type="transmembrane region" description="Helical" evidence="1">
    <location>
        <begin position="213"/>
        <end position="231"/>
    </location>
</feature>
<reference evidence="3 4" key="1">
    <citation type="submission" date="2016-10" db="EMBL/GenBank/DDBJ databases">
        <authorList>
            <person name="de Groot N.N."/>
        </authorList>
    </citation>
    <scope>NUCLEOTIDE SEQUENCE [LARGE SCALE GENOMIC DNA]</scope>
    <source>
        <strain evidence="3 4">DSM 25294</strain>
    </source>
</reference>
<dbReference type="GO" id="GO:0016020">
    <property type="term" value="C:membrane"/>
    <property type="evidence" value="ECO:0007669"/>
    <property type="project" value="InterPro"/>
</dbReference>
<dbReference type="SUPFAM" id="SSF103481">
    <property type="entry name" value="Multidrug resistance efflux transporter EmrE"/>
    <property type="match status" value="2"/>
</dbReference>
<keyword evidence="1" id="KW-0472">Membrane</keyword>
<evidence type="ECO:0000313" key="4">
    <source>
        <dbReference type="Proteomes" id="UP000199382"/>
    </source>
</evidence>
<feature type="transmembrane region" description="Helical" evidence="1">
    <location>
        <begin position="7"/>
        <end position="23"/>
    </location>
</feature>
<evidence type="ECO:0000256" key="1">
    <source>
        <dbReference type="SAM" id="Phobius"/>
    </source>
</evidence>
<keyword evidence="1" id="KW-1133">Transmembrane helix</keyword>
<keyword evidence="1" id="KW-0812">Transmembrane</keyword>
<dbReference type="STRING" id="571298.SAMN04488026_104433"/>
<sequence length="289" mass="31384">MSQEQNNRLGILLMVSACFVFAIQDGISRHLAAEYNVFMVVMIRYWFFAAFVMTVTARQEGSLRASARTAQPLLQVTRGLLLTAEILIMITAYVHLGLVESLAIFAGYPLIVAALSGPVLGEKVGWPRWAAIGIGFVGILVILKPGFGVFSPAAILALISTALFAIYSVLTRLAARKDKALTSFFWTGTVGAVVMTAIGVFHWEPMIAPDWGWMAALCVTGALGHYLLIRCYEVAEASAVQPFTYLHLAFGATLGVVVFGEALRNNVLVGTLIVVSAGIFTLLRERRKR</sequence>
<dbReference type="PANTHER" id="PTHR22911">
    <property type="entry name" value="ACYL-MALONYL CONDENSING ENZYME-RELATED"/>
    <property type="match status" value="1"/>
</dbReference>
<feature type="transmembrane region" description="Helical" evidence="1">
    <location>
        <begin position="149"/>
        <end position="170"/>
    </location>
</feature>
<feature type="transmembrane region" description="Helical" evidence="1">
    <location>
        <begin position="182"/>
        <end position="201"/>
    </location>
</feature>
<evidence type="ECO:0000259" key="2">
    <source>
        <dbReference type="Pfam" id="PF00892"/>
    </source>
</evidence>
<feature type="domain" description="EamA" evidence="2">
    <location>
        <begin position="9"/>
        <end position="143"/>
    </location>
</feature>
<protein>
    <submittedName>
        <fullName evidence="3">Permease of the drug/metabolite transporter (DMT) superfamily</fullName>
    </submittedName>
</protein>